<dbReference type="Gramene" id="TraesWEE_scaffold_169502_01G000100.1">
    <property type="protein sequence ID" value="TraesWEE_scaffold_169502_01G000100.1"/>
    <property type="gene ID" value="TraesWEE_scaffold_169502_01G000100"/>
</dbReference>
<feature type="compositionally biased region" description="Basic and acidic residues" evidence="5">
    <location>
        <begin position="32"/>
        <end position="45"/>
    </location>
</feature>
<sequence>MQQQHQKFRRAVSAVACARANSISANARRSRRFDGPGVRRSDPPPRLHRPRRCRPRRPRLRALGPRPASLHPLYVASIRAFARAGRLQAAVDAFERMDLFACPPQATAYNAIMDALVHAHHHHHQAHKVYVRMLATGLAPDLHTHTIRLRSFCLTARPHVALRLLRTLPDRGCHARPVAYCTVVSGLYAHGHPHDARRLFDEMLQGPVFLDTATFNKVLHDLCKKGDISEAAALLAKVLKRGMSVNRFTYNIWIRGLCECGRLAQAVALVKEMDDYITPDVVTYNTLIRGL</sequence>
<evidence type="ECO:0000313" key="6">
    <source>
        <dbReference type="EnsemblPlants" id="TraesCS2A02G255780.1:cds.1"/>
    </source>
</evidence>
<dbReference type="Gramene" id="TraesCS2A03G0616600.1">
    <property type="protein sequence ID" value="TraesCS2A03G0616600.1.CDS1"/>
    <property type="gene ID" value="TraesCS2A03G0616600"/>
</dbReference>
<dbReference type="SMR" id="A0A3B6AX56"/>
<dbReference type="AlphaFoldDB" id="A0A3B6AX56"/>
<reference evidence="6" key="2">
    <citation type="submission" date="2018-10" db="UniProtKB">
        <authorList>
            <consortium name="EnsemblPlants"/>
        </authorList>
    </citation>
    <scope>IDENTIFICATION</scope>
</reference>
<feature type="repeat" description="PPR" evidence="4">
    <location>
        <begin position="211"/>
        <end position="245"/>
    </location>
</feature>
<dbReference type="Pfam" id="PF13041">
    <property type="entry name" value="PPR_2"/>
    <property type="match status" value="2"/>
</dbReference>
<organism evidence="6">
    <name type="scientific">Triticum aestivum</name>
    <name type="common">Wheat</name>
    <dbReference type="NCBI Taxonomy" id="4565"/>
    <lineage>
        <taxon>Eukaryota</taxon>
        <taxon>Viridiplantae</taxon>
        <taxon>Streptophyta</taxon>
        <taxon>Embryophyta</taxon>
        <taxon>Tracheophyta</taxon>
        <taxon>Spermatophyta</taxon>
        <taxon>Magnoliopsida</taxon>
        <taxon>Liliopsida</taxon>
        <taxon>Poales</taxon>
        <taxon>Poaceae</taxon>
        <taxon>BOP clade</taxon>
        <taxon>Pooideae</taxon>
        <taxon>Triticodae</taxon>
        <taxon>Triticeae</taxon>
        <taxon>Triticinae</taxon>
        <taxon>Triticum</taxon>
    </lineage>
</organism>
<gene>
    <name evidence="6" type="primary">LOC123188785</name>
</gene>
<feature type="repeat" description="PPR" evidence="4">
    <location>
        <begin position="246"/>
        <end position="276"/>
    </location>
</feature>
<accession>A0A3B6AX56</accession>
<evidence type="ECO:0000256" key="1">
    <source>
        <dbReference type="ARBA" id="ARBA00007626"/>
    </source>
</evidence>
<evidence type="ECO:0000313" key="7">
    <source>
        <dbReference type="Proteomes" id="UP000019116"/>
    </source>
</evidence>
<feature type="repeat" description="PPR" evidence="4">
    <location>
        <begin position="105"/>
        <end position="140"/>
    </location>
</feature>
<dbReference type="NCBIfam" id="TIGR00756">
    <property type="entry name" value="PPR"/>
    <property type="match status" value="3"/>
</dbReference>
<dbReference type="Pfam" id="PF01535">
    <property type="entry name" value="PPR"/>
    <property type="match status" value="2"/>
</dbReference>
<dbReference type="InterPro" id="IPR002885">
    <property type="entry name" value="PPR_rpt"/>
</dbReference>
<name>A0A3B6AX56_WHEAT</name>
<dbReference type="EnsemblPlants" id="TraesCS2A02G255780.1">
    <property type="protein sequence ID" value="TraesCS2A02G255780.1:cds.1"/>
    <property type="gene ID" value="TraesCS2A02G255780"/>
</dbReference>
<proteinExistence type="inferred from homology"/>
<keyword evidence="7" id="KW-1185">Reference proteome</keyword>
<dbReference type="PANTHER" id="PTHR47941">
    <property type="entry name" value="PENTATRICOPEPTIDE REPEAT-CONTAINING PROTEIN 3, MITOCHONDRIAL"/>
    <property type="match status" value="1"/>
</dbReference>
<dbReference type="Gramene" id="TraesCS2A02G255780.1">
    <property type="protein sequence ID" value="TraesCS2A02G255780.1:cds.1"/>
    <property type="gene ID" value="TraesCS2A02G255780"/>
</dbReference>
<feature type="repeat" description="PPR" evidence="4">
    <location>
        <begin position="176"/>
        <end position="210"/>
    </location>
</feature>
<dbReference type="STRING" id="4565.A0A3B6AX56"/>
<protein>
    <recommendedName>
        <fullName evidence="8">Pentacotripeptide-repeat region of PRORP domain-containing protein</fullName>
    </recommendedName>
</protein>
<keyword evidence="3" id="KW-0809">Transit peptide</keyword>
<dbReference type="OrthoDB" id="185373at2759"/>
<comment type="similarity">
    <text evidence="1">Belongs to the PPR family. P subfamily.</text>
</comment>
<evidence type="ECO:0000256" key="3">
    <source>
        <dbReference type="ARBA" id="ARBA00022946"/>
    </source>
</evidence>
<keyword evidence="2" id="KW-0677">Repeat</keyword>
<dbReference type="InterPro" id="IPR011990">
    <property type="entry name" value="TPR-like_helical_dom_sf"/>
</dbReference>
<dbReference type="RefSeq" id="XP_044456967.1">
    <property type="nucleotide sequence ID" value="XM_044601032.1"/>
</dbReference>
<dbReference type="GeneID" id="123188785"/>
<feature type="compositionally biased region" description="Basic residues" evidence="5">
    <location>
        <begin position="46"/>
        <end position="60"/>
    </location>
</feature>
<dbReference type="PROSITE" id="PS51375">
    <property type="entry name" value="PPR"/>
    <property type="match status" value="4"/>
</dbReference>
<feature type="region of interest" description="Disordered" evidence="5">
    <location>
        <begin position="26"/>
        <end position="65"/>
    </location>
</feature>
<evidence type="ECO:0000256" key="4">
    <source>
        <dbReference type="PROSITE-ProRule" id="PRU00708"/>
    </source>
</evidence>
<dbReference type="Gene3D" id="1.25.40.10">
    <property type="entry name" value="Tetratricopeptide repeat domain"/>
    <property type="match status" value="2"/>
</dbReference>
<reference evidence="6" key="1">
    <citation type="submission" date="2018-08" db="EMBL/GenBank/DDBJ databases">
        <authorList>
            <person name="Rossello M."/>
        </authorList>
    </citation>
    <scope>NUCLEOTIDE SEQUENCE [LARGE SCALE GENOMIC DNA]</scope>
    <source>
        <strain evidence="6">cv. Chinese Spring</strain>
    </source>
</reference>
<evidence type="ECO:0008006" key="8">
    <source>
        <dbReference type="Google" id="ProtNLM"/>
    </source>
</evidence>
<dbReference type="Proteomes" id="UP000019116">
    <property type="component" value="Chromosome 2A"/>
</dbReference>
<evidence type="ECO:0000256" key="2">
    <source>
        <dbReference type="ARBA" id="ARBA00022737"/>
    </source>
</evidence>
<evidence type="ECO:0000256" key="5">
    <source>
        <dbReference type="SAM" id="MobiDB-lite"/>
    </source>
</evidence>